<dbReference type="CDD" id="cd03441">
    <property type="entry name" value="R_hydratase_like"/>
    <property type="match status" value="1"/>
</dbReference>
<evidence type="ECO:0000259" key="1">
    <source>
        <dbReference type="Pfam" id="PF13452"/>
    </source>
</evidence>
<dbReference type="InterPro" id="IPR039569">
    <property type="entry name" value="FAS1-like_DH_region"/>
</dbReference>
<gene>
    <name evidence="2" type="ORF">HLB23_36105</name>
</gene>
<sequence>MAVDPALIGKEFPATSLTVDAGRLRFFAKAIGETNPVYTDVEAAKAAGYADLPAPPTFLFSIEMESPDAFGFLADAGVDFRFVLHGEQSFTYHAIAYPGDVLTATPRIADVYSKKGGALDFIVKETAVTRADGTAVADLKSVIVVRNPGAGK</sequence>
<dbReference type="InterPro" id="IPR016709">
    <property type="entry name" value="HadA-like"/>
</dbReference>
<evidence type="ECO:0000313" key="2">
    <source>
        <dbReference type="EMBL" id="NNH75216.1"/>
    </source>
</evidence>
<dbReference type="AlphaFoldDB" id="A0A849CBI9"/>
<dbReference type="PIRSF" id="PIRSF018072">
    <property type="entry name" value="UCP018072"/>
    <property type="match status" value="1"/>
</dbReference>
<feature type="domain" description="FAS1-like dehydratase" evidence="1">
    <location>
        <begin position="6"/>
        <end position="138"/>
    </location>
</feature>
<protein>
    <submittedName>
        <fullName evidence="2">MaoC family dehydratase</fullName>
    </submittedName>
</protein>
<name>A0A849CBI9_9NOCA</name>
<organism evidence="2 3">
    <name type="scientific">Nocardia uniformis</name>
    <dbReference type="NCBI Taxonomy" id="53432"/>
    <lineage>
        <taxon>Bacteria</taxon>
        <taxon>Bacillati</taxon>
        <taxon>Actinomycetota</taxon>
        <taxon>Actinomycetes</taxon>
        <taxon>Mycobacteriales</taxon>
        <taxon>Nocardiaceae</taxon>
        <taxon>Nocardia</taxon>
    </lineage>
</organism>
<comment type="caution">
    <text evidence="2">The sequence shown here is derived from an EMBL/GenBank/DDBJ whole genome shotgun (WGS) entry which is preliminary data.</text>
</comment>
<dbReference type="RefSeq" id="WP_067527170.1">
    <property type="nucleotide sequence ID" value="NZ_JABELX010000019.1"/>
</dbReference>
<dbReference type="Proteomes" id="UP000586827">
    <property type="component" value="Unassembled WGS sequence"/>
</dbReference>
<proteinExistence type="predicted"/>
<dbReference type="Pfam" id="PF13452">
    <property type="entry name" value="FAS1_DH_region"/>
    <property type="match status" value="1"/>
</dbReference>
<keyword evidence="3" id="KW-1185">Reference proteome</keyword>
<dbReference type="SUPFAM" id="SSF54637">
    <property type="entry name" value="Thioesterase/thiol ester dehydrase-isomerase"/>
    <property type="match status" value="1"/>
</dbReference>
<reference evidence="2 3" key="1">
    <citation type="submission" date="2020-05" db="EMBL/GenBank/DDBJ databases">
        <title>MicrobeNet Type strains.</title>
        <authorList>
            <person name="Nicholson A.C."/>
        </authorList>
    </citation>
    <scope>NUCLEOTIDE SEQUENCE [LARGE SCALE GENOMIC DNA]</scope>
    <source>
        <strain evidence="2 3">JCM 3224</strain>
    </source>
</reference>
<dbReference type="Gene3D" id="3.10.129.10">
    <property type="entry name" value="Hotdog Thioesterase"/>
    <property type="match status" value="1"/>
</dbReference>
<accession>A0A849CBI9</accession>
<evidence type="ECO:0000313" key="3">
    <source>
        <dbReference type="Proteomes" id="UP000586827"/>
    </source>
</evidence>
<dbReference type="EMBL" id="JABELX010000019">
    <property type="protein sequence ID" value="NNH75216.1"/>
    <property type="molecule type" value="Genomic_DNA"/>
</dbReference>
<dbReference type="InterPro" id="IPR029069">
    <property type="entry name" value="HotDog_dom_sf"/>
</dbReference>